<feature type="region of interest" description="Disordered" evidence="5">
    <location>
        <begin position="245"/>
        <end position="267"/>
    </location>
</feature>
<dbReference type="InterPro" id="IPR017871">
    <property type="entry name" value="ABC_transporter-like_CS"/>
</dbReference>
<dbReference type="SMART" id="SM00382">
    <property type="entry name" value="AAA"/>
    <property type="match status" value="1"/>
</dbReference>
<evidence type="ECO:0000259" key="6">
    <source>
        <dbReference type="PROSITE" id="PS50893"/>
    </source>
</evidence>
<reference evidence="7 8" key="1">
    <citation type="submission" date="2016-10" db="EMBL/GenBank/DDBJ databases">
        <authorList>
            <person name="de Groot N.N."/>
        </authorList>
    </citation>
    <scope>NUCLEOTIDE SEQUENCE [LARGE SCALE GENOMIC DNA]</scope>
    <source>
        <strain evidence="7 8">KHGC13</strain>
    </source>
</reference>
<keyword evidence="4 7" id="KW-0067">ATP-binding</keyword>
<dbReference type="Gene3D" id="3.40.50.300">
    <property type="entry name" value="P-loop containing nucleotide triphosphate hydrolases"/>
    <property type="match status" value="1"/>
</dbReference>
<dbReference type="OrthoDB" id="9806726at2"/>
<keyword evidence="2" id="KW-0813">Transport</keyword>
<dbReference type="SUPFAM" id="SSF52540">
    <property type="entry name" value="P-loop containing nucleoside triphosphate hydrolases"/>
    <property type="match status" value="1"/>
</dbReference>
<dbReference type="PROSITE" id="PS50893">
    <property type="entry name" value="ABC_TRANSPORTER_2"/>
    <property type="match status" value="1"/>
</dbReference>
<dbReference type="InterPro" id="IPR027417">
    <property type="entry name" value="P-loop_NTPase"/>
</dbReference>
<evidence type="ECO:0000313" key="7">
    <source>
        <dbReference type="EMBL" id="SFU41087.1"/>
    </source>
</evidence>
<evidence type="ECO:0000256" key="1">
    <source>
        <dbReference type="ARBA" id="ARBA00005417"/>
    </source>
</evidence>
<comment type="similarity">
    <text evidence="1">Belongs to the ABC transporter superfamily.</text>
</comment>
<evidence type="ECO:0000256" key="3">
    <source>
        <dbReference type="ARBA" id="ARBA00022741"/>
    </source>
</evidence>
<feature type="domain" description="ABC transporter" evidence="6">
    <location>
        <begin position="4"/>
        <end position="235"/>
    </location>
</feature>
<dbReference type="InterPro" id="IPR003439">
    <property type="entry name" value="ABC_transporter-like_ATP-bd"/>
</dbReference>
<evidence type="ECO:0000256" key="4">
    <source>
        <dbReference type="ARBA" id="ARBA00022840"/>
    </source>
</evidence>
<dbReference type="STRING" id="155865.SAMN05216515_104119"/>
<evidence type="ECO:0000313" key="8">
    <source>
        <dbReference type="Proteomes" id="UP000198817"/>
    </source>
</evidence>
<sequence>MNLIEVKNLTLTYDSRTIAAENLNFQVEEGDYLCIVGQNGAGKSSLIKGLLQLIRPAGGEIILNPSLDPRDIGYLPQQTTVQRDFPASVREVVLSGCLNRMGHRPFFGSREKKLARENMEQMGIYSLRNRCYRDLSGGQQQRVLLARALCATKKILLLDEPAAGLDPVVTQELYDLIERVNREMGITIIMVSHDISQSLRYARHILQLSRRQLFYGTTEEYRKSDVGRKFIHLAWDAAGANFPLPEGRDESRSLQNSDAAEERSESC</sequence>
<dbReference type="AlphaFoldDB" id="A0A1I7FY51"/>
<accession>A0A1I7FY51</accession>
<keyword evidence="8" id="KW-1185">Reference proteome</keyword>
<name>A0A1I7FY51_9FIRM</name>
<dbReference type="Proteomes" id="UP000198817">
    <property type="component" value="Unassembled WGS sequence"/>
</dbReference>
<dbReference type="GO" id="GO:0016887">
    <property type="term" value="F:ATP hydrolysis activity"/>
    <property type="evidence" value="ECO:0007669"/>
    <property type="project" value="InterPro"/>
</dbReference>
<gene>
    <name evidence="7" type="ORF">SAMN05216508_10412</name>
</gene>
<protein>
    <submittedName>
        <fullName evidence="7">Zinc transport system ATP-binding protein</fullName>
    </submittedName>
</protein>
<dbReference type="PANTHER" id="PTHR42734">
    <property type="entry name" value="METAL TRANSPORT SYSTEM ATP-BINDING PROTEIN TM_0124-RELATED"/>
    <property type="match status" value="1"/>
</dbReference>
<organism evidence="7 8">
    <name type="scientific">Eubacterium pyruvativorans</name>
    <dbReference type="NCBI Taxonomy" id="155865"/>
    <lineage>
        <taxon>Bacteria</taxon>
        <taxon>Bacillati</taxon>
        <taxon>Bacillota</taxon>
        <taxon>Clostridia</taxon>
        <taxon>Eubacteriales</taxon>
        <taxon>Eubacteriaceae</taxon>
        <taxon>Eubacterium</taxon>
    </lineage>
</organism>
<dbReference type="InterPro" id="IPR050153">
    <property type="entry name" value="Metal_Ion_Import_ABC"/>
</dbReference>
<dbReference type="RefSeq" id="WP_090470244.1">
    <property type="nucleotide sequence ID" value="NZ_FOWF01000004.1"/>
</dbReference>
<dbReference type="EMBL" id="FPBT01000004">
    <property type="protein sequence ID" value="SFU41087.1"/>
    <property type="molecule type" value="Genomic_DNA"/>
</dbReference>
<evidence type="ECO:0000256" key="2">
    <source>
        <dbReference type="ARBA" id="ARBA00022448"/>
    </source>
</evidence>
<dbReference type="GO" id="GO:0005524">
    <property type="term" value="F:ATP binding"/>
    <property type="evidence" value="ECO:0007669"/>
    <property type="project" value="UniProtKB-KW"/>
</dbReference>
<proteinExistence type="inferred from homology"/>
<evidence type="ECO:0000256" key="5">
    <source>
        <dbReference type="SAM" id="MobiDB-lite"/>
    </source>
</evidence>
<dbReference type="CDD" id="cd03235">
    <property type="entry name" value="ABC_Metallic_Cations"/>
    <property type="match status" value="1"/>
</dbReference>
<keyword evidence="3" id="KW-0547">Nucleotide-binding</keyword>
<dbReference type="PANTHER" id="PTHR42734:SF17">
    <property type="entry name" value="METAL TRANSPORT SYSTEM ATP-BINDING PROTEIN TM_0124-RELATED"/>
    <property type="match status" value="1"/>
</dbReference>
<dbReference type="Pfam" id="PF00005">
    <property type="entry name" value="ABC_tran"/>
    <property type="match status" value="1"/>
</dbReference>
<dbReference type="InterPro" id="IPR003593">
    <property type="entry name" value="AAA+_ATPase"/>
</dbReference>
<dbReference type="PROSITE" id="PS00211">
    <property type="entry name" value="ABC_TRANSPORTER_1"/>
    <property type="match status" value="1"/>
</dbReference>